<gene>
    <name evidence="2" type="ORF">KDK_51650</name>
</gene>
<keyword evidence="1" id="KW-0812">Transmembrane</keyword>
<proteinExistence type="predicted"/>
<feature type="transmembrane region" description="Helical" evidence="1">
    <location>
        <begin position="33"/>
        <end position="55"/>
    </location>
</feature>
<reference evidence="3" key="1">
    <citation type="submission" date="2018-12" db="EMBL/GenBank/DDBJ databases">
        <title>Tengunoibacter tsumagoiensis gen. nov., sp. nov., Dictyobacter kobayashii sp. nov., D. alpinus sp. nov., and D. joshuensis sp. nov. and description of Dictyobacteraceae fam. nov. within the order Ktedonobacterales isolated from Tengu-no-mugimeshi.</title>
        <authorList>
            <person name="Wang C.M."/>
            <person name="Zheng Y."/>
            <person name="Sakai Y."/>
            <person name="Toyoda A."/>
            <person name="Minakuchi Y."/>
            <person name="Abe K."/>
            <person name="Yokota A."/>
            <person name="Yabe S."/>
        </authorList>
    </citation>
    <scope>NUCLEOTIDE SEQUENCE [LARGE SCALE GENOMIC DNA]</scope>
    <source>
        <strain evidence="3">Uno11</strain>
    </source>
</reference>
<evidence type="ECO:0000256" key="1">
    <source>
        <dbReference type="SAM" id="Phobius"/>
    </source>
</evidence>
<organism evidence="2 3">
    <name type="scientific">Dictyobacter kobayashii</name>
    <dbReference type="NCBI Taxonomy" id="2014872"/>
    <lineage>
        <taxon>Bacteria</taxon>
        <taxon>Bacillati</taxon>
        <taxon>Chloroflexota</taxon>
        <taxon>Ktedonobacteria</taxon>
        <taxon>Ktedonobacterales</taxon>
        <taxon>Dictyobacteraceae</taxon>
        <taxon>Dictyobacter</taxon>
    </lineage>
</organism>
<sequence>MRIFNLAFNIALACMLGMLIVVILNFFNRSGPFALLSGLFGTLLYCAVSLPRLLFGPRSLFQRDRRYAGPPPTTDDAQTVPREMRQWRNGARHVG</sequence>
<accession>A0A402AQM9</accession>
<protein>
    <submittedName>
        <fullName evidence="2">Uncharacterized protein</fullName>
    </submittedName>
</protein>
<name>A0A402AQM9_9CHLR</name>
<dbReference type="EMBL" id="BIFS01000001">
    <property type="protein sequence ID" value="GCE21365.1"/>
    <property type="molecule type" value="Genomic_DNA"/>
</dbReference>
<keyword evidence="1" id="KW-1133">Transmembrane helix</keyword>
<evidence type="ECO:0000313" key="2">
    <source>
        <dbReference type="EMBL" id="GCE21365.1"/>
    </source>
</evidence>
<keyword evidence="1" id="KW-0472">Membrane</keyword>
<evidence type="ECO:0000313" key="3">
    <source>
        <dbReference type="Proteomes" id="UP000287188"/>
    </source>
</evidence>
<feature type="transmembrane region" description="Helical" evidence="1">
    <location>
        <begin position="7"/>
        <end position="27"/>
    </location>
</feature>
<dbReference type="AlphaFoldDB" id="A0A402AQM9"/>
<comment type="caution">
    <text evidence="2">The sequence shown here is derived from an EMBL/GenBank/DDBJ whole genome shotgun (WGS) entry which is preliminary data.</text>
</comment>
<dbReference type="Proteomes" id="UP000287188">
    <property type="component" value="Unassembled WGS sequence"/>
</dbReference>
<keyword evidence="3" id="KW-1185">Reference proteome</keyword>